<organism evidence="1 2">
    <name type="scientific">Sphingobium algorifonticola</name>
    <dbReference type="NCBI Taxonomy" id="2008318"/>
    <lineage>
        <taxon>Bacteria</taxon>
        <taxon>Pseudomonadati</taxon>
        <taxon>Pseudomonadota</taxon>
        <taxon>Alphaproteobacteria</taxon>
        <taxon>Sphingomonadales</taxon>
        <taxon>Sphingomonadaceae</taxon>
        <taxon>Sphingobium</taxon>
    </lineage>
</organism>
<dbReference type="InterPro" id="IPR009959">
    <property type="entry name" value="Cyclase_SnoaL-like"/>
</dbReference>
<dbReference type="Gene3D" id="3.10.450.50">
    <property type="match status" value="2"/>
</dbReference>
<dbReference type="GO" id="GO:0030638">
    <property type="term" value="P:polyketide metabolic process"/>
    <property type="evidence" value="ECO:0007669"/>
    <property type="project" value="InterPro"/>
</dbReference>
<dbReference type="InterPro" id="IPR032710">
    <property type="entry name" value="NTF2-like_dom_sf"/>
</dbReference>
<proteinExistence type="predicted"/>
<dbReference type="SUPFAM" id="SSF54427">
    <property type="entry name" value="NTF2-like"/>
    <property type="match status" value="2"/>
</dbReference>
<accession>A0A437J935</accession>
<dbReference type="EMBL" id="RZUL01000002">
    <property type="protein sequence ID" value="RVT42007.1"/>
    <property type="molecule type" value="Genomic_DNA"/>
</dbReference>
<evidence type="ECO:0000313" key="1">
    <source>
        <dbReference type="EMBL" id="RVT42007.1"/>
    </source>
</evidence>
<sequence length="299" mass="33445">MMLSHSPGDTKRQIMTCLRQLARATPSELKAVASTFFAPDVAYIAGCPVNQMHGLDEVVERHLAPMKSAMPDLERRDDILMSGHWNGGDWISATGYYYGTLTGEWFGLRPSQSWLYVRFGEFYRIENGRIVDAYVIFDWIDVFRQLGINPLRPALGVEGLCPPPLAQDGLVLYDADPAESVQSLKLVEAMIFEGMWAFDGINHETMRFHDFWTPDMMWYGPGGIGTTRGIDNFYRYHEGPFNEAWPDFKGGNHVARFGDGPFTCSTGWPSIRATHTGGDFLGLAPSGKPMGSIYVLDPD</sequence>
<dbReference type="Proteomes" id="UP000282977">
    <property type="component" value="Unassembled WGS sequence"/>
</dbReference>
<gene>
    <name evidence="1" type="ORF">ENE74_07110</name>
</gene>
<dbReference type="PANTHER" id="PTHR38436">
    <property type="entry name" value="POLYKETIDE CYCLASE SNOAL-LIKE DOMAIN"/>
    <property type="match status" value="1"/>
</dbReference>
<dbReference type="Pfam" id="PF07366">
    <property type="entry name" value="SnoaL"/>
    <property type="match status" value="1"/>
</dbReference>
<name>A0A437J935_9SPHN</name>
<reference evidence="1 2" key="1">
    <citation type="submission" date="2019-01" db="EMBL/GenBank/DDBJ databases">
        <authorList>
            <person name="Chen W.-M."/>
        </authorList>
    </citation>
    <scope>NUCLEOTIDE SEQUENCE [LARGE SCALE GENOMIC DNA]</scope>
    <source>
        <strain evidence="1 2">TLA-22</strain>
    </source>
</reference>
<comment type="caution">
    <text evidence="1">The sequence shown here is derived from an EMBL/GenBank/DDBJ whole genome shotgun (WGS) entry which is preliminary data.</text>
</comment>
<dbReference type="OrthoDB" id="1948945at2"/>
<protein>
    <submittedName>
        <fullName evidence="1">Polyketide cyclase</fullName>
    </submittedName>
</protein>
<evidence type="ECO:0000313" key="2">
    <source>
        <dbReference type="Proteomes" id="UP000282977"/>
    </source>
</evidence>
<dbReference type="AlphaFoldDB" id="A0A437J935"/>
<keyword evidence="2" id="KW-1185">Reference proteome</keyword>
<dbReference type="PANTHER" id="PTHR38436:SF1">
    <property type="entry name" value="ESTER CYCLASE"/>
    <property type="match status" value="1"/>
</dbReference>